<dbReference type="OrthoDB" id="272077at2759"/>
<dbReference type="InterPro" id="IPR051726">
    <property type="entry name" value="Chitin_Synth_Reg"/>
</dbReference>
<organism evidence="3">
    <name type="scientific">Psilocybe cubensis</name>
    <name type="common">Psychedelic mushroom</name>
    <name type="synonym">Stropharia cubensis</name>
    <dbReference type="NCBI Taxonomy" id="181762"/>
    <lineage>
        <taxon>Eukaryota</taxon>
        <taxon>Fungi</taxon>
        <taxon>Dikarya</taxon>
        <taxon>Basidiomycota</taxon>
        <taxon>Agaricomycotina</taxon>
        <taxon>Agaricomycetes</taxon>
        <taxon>Agaricomycetidae</taxon>
        <taxon>Agaricales</taxon>
        <taxon>Agaricineae</taxon>
        <taxon>Strophariaceae</taxon>
        <taxon>Psilocybe</taxon>
    </lineage>
</organism>
<evidence type="ECO:0000313" key="3">
    <source>
        <dbReference type="EMBL" id="KAG5168579.1"/>
    </source>
</evidence>
<dbReference type="PANTHER" id="PTHR46430:SF2">
    <property type="entry name" value="CHITIN SYNTHASE REGULATORY FACTOR 4"/>
    <property type="match status" value="1"/>
</dbReference>
<name>A0A8H7XZM8_PSICU</name>
<dbReference type="SUPFAM" id="SSF81901">
    <property type="entry name" value="HCP-like"/>
    <property type="match status" value="2"/>
</dbReference>
<feature type="compositionally biased region" description="Polar residues" evidence="2">
    <location>
        <begin position="721"/>
        <end position="734"/>
    </location>
</feature>
<evidence type="ECO:0000256" key="1">
    <source>
        <dbReference type="ARBA" id="ARBA00022737"/>
    </source>
</evidence>
<feature type="compositionally biased region" description="Polar residues" evidence="2">
    <location>
        <begin position="13"/>
        <end position="22"/>
    </location>
</feature>
<feature type="region of interest" description="Disordered" evidence="2">
    <location>
        <begin position="896"/>
        <end position="1007"/>
    </location>
</feature>
<feature type="compositionally biased region" description="Pro residues" evidence="2">
    <location>
        <begin position="1"/>
        <end position="10"/>
    </location>
</feature>
<gene>
    <name evidence="3" type="ORF">JR316_007180</name>
</gene>
<dbReference type="AlphaFoldDB" id="A0A8H7XZM8"/>
<feature type="compositionally biased region" description="Polar residues" evidence="2">
    <location>
        <begin position="952"/>
        <end position="977"/>
    </location>
</feature>
<feature type="compositionally biased region" description="Pro residues" evidence="2">
    <location>
        <begin position="24"/>
        <end position="35"/>
    </location>
</feature>
<dbReference type="SMART" id="SM00671">
    <property type="entry name" value="SEL1"/>
    <property type="match status" value="5"/>
</dbReference>
<accession>A0A8H7XZM8</accession>
<dbReference type="PANTHER" id="PTHR46430">
    <property type="entry name" value="PROTEIN SKT5-RELATED"/>
    <property type="match status" value="1"/>
</dbReference>
<protein>
    <recommendedName>
        <fullName evidence="4">HCP-like protein</fullName>
    </recommendedName>
</protein>
<evidence type="ECO:0000256" key="2">
    <source>
        <dbReference type="SAM" id="MobiDB-lite"/>
    </source>
</evidence>
<feature type="region of interest" description="Disordered" evidence="2">
    <location>
        <begin position="649"/>
        <end position="704"/>
    </location>
</feature>
<feature type="region of interest" description="Disordered" evidence="2">
    <location>
        <begin position="156"/>
        <end position="212"/>
    </location>
</feature>
<feature type="compositionally biased region" description="Basic and acidic residues" evidence="2">
    <location>
        <begin position="997"/>
        <end position="1007"/>
    </location>
</feature>
<evidence type="ECO:0008006" key="4">
    <source>
        <dbReference type="Google" id="ProtNLM"/>
    </source>
</evidence>
<keyword evidence="1" id="KW-0677">Repeat</keyword>
<proteinExistence type="predicted"/>
<feature type="compositionally biased region" description="Low complexity" evidence="2">
    <location>
        <begin position="189"/>
        <end position="212"/>
    </location>
</feature>
<feature type="compositionally biased region" description="Low complexity" evidence="2">
    <location>
        <begin position="906"/>
        <end position="916"/>
    </location>
</feature>
<dbReference type="InterPro" id="IPR006597">
    <property type="entry name" value="Sel1-like"/>
</dbReference>
<feature type="region of interest" description="Disordered" evidence="2">
    <location>
        <begin position="1"/>
        <end position="66"/>
    </location>
</feature>
<sequence>MSAPPVPPRPYELSSNSSSHIQNPGPPPPLPPLPPEILRQAEKYDTPSQYEYESPPHFERPMIAPRPHRVDKSIPVNMARTLDEQLSQSQPSTNEINYNPGFMVLSRPPQQISQSQQGQQHATWVGSPQPVSDTDLHASIASLSLQSSVPLTTTSNSNMATSIIPPPPPPTIQGAQTYYAPGPSSPPRLAAQPSTSTSTSTSSSTTSQPSLTAPLPSLVHLAGALPTILATSPAHPPHLTIAWVRDIFFLLHRAQGAPTDPPVGPLSSSHSSRVDPELARLAEEAVGVVLSLASSWSPPPSSQGKKVDMPPHVAEAIAYRAHLAATGLFPARVPHNPRVAFRDYEAAARGGYGAAWFRLGRDYENFGDEKRARECFERGAKMGVESCVYRLGMAHLLGQLALPASPATALPLLHRAALLSSLHTPQPAYVYALLLLSEFTLLPAPLPPSLLSSLVSLPPSSGPLIPVGSSPTLEARKHLERAAYLHFPAAQYKLGHAYEFAEAPFGFDPVLSVQYYSLASESGAEGMEEADMALSKWFLCGSGGAGLAHGSDTVGGFEKDESLALLFAEKAARKGLPSAEFAMGYYAEVGVGQVRDVNKAIGWYELAKSHGNPDAPGRLLALTSSSTPHTLTRAEHAQITEQKLIRRRTMAARRAEEEPVSPPWEGKVFPSMASAGVGGEQQFGQQQQQLPGGIQQGQGQKRPDGRAVVDLIRKNSMAHAENSQSQGGVGTISSIPVGGRLPPSHSSSLSASGSYSQGYPGTQPQGYGGRDASPARGRYDSSVGMGVNSQHGRMASPGRRTQSPGAARRAQSPARLPIGGGSVPANAPSTNSGSPGRPAQAQGLGGQAGQGQAQAGQTQMQSKLERMRLNNLPNSNSNTGYAGGFDDLRSATGTSAGIGNSPYPPFSASASNSNPNLGRYTGGSGSGRNTPSHSHGQPQSQSSPQSQAQQSRPLAQGQSQKPQATHRPSASTINSVGDGNGGGKRPQTFAEMGIHGAKVEDKDCRIM</sequence>
<dbReference type="Gene3D" id="1.25.40.10">
    <property type="entry name" value="Tetratricopeptide repeat domain"/>
    <property type="match status" value="2"/>
</dbReference>
<dbReference type="InterPro" id="IPR011990">
    <property type="entry name" value="TPR-like_helical_dom_sf"/>
</dbReference>
<feature type="compositionally biased region" description="Low complexity" evidence="2">
    <location>
        <begin position="682"/>
        <end position="700"/>
    </location>
</feature>
<reference evidence="3" key="1">
    <citation type="submission" date="2021-02" db="EMBL/GenBank/DDBJ databases">
        <title>Psilocybe cubensis genome.</title>
        <authorList>
            <person name="Mckernan K.J."/>
            <person name="Crawford S."/>
            <person name="Trippe A."/>
            <person name="Kane L.T."/>
            <person name="Mclaughlin S."/>
        </authorList>
    </citation>
    <scope>NUCLEOTIDE SEQUENCE [LARGE SCALE GENOMIC DNA]</scope>
    <source>
        <strain evidence="3">MGC-MH-2018</strain>
    </source>
</reference>
<dbReference type="Pfam" id="PF08238">
    <property type="entry name" value="Sel1"/>
    <property type="match status" value="5"/>
</dbReference>
<dbReference type="EMBL" id="JAFIQS010000006">
    <property type="protein sequence ID" value="KAG5168579.1"/>
    <property type="molecule type" value="Genomic_DNA"/>
</dbReference>
<comment type="caution">
    <text evidence="3">The sequence shown here is derived from an EMBL/GenBank/DDBJ whole genome shotgun (WGS) entry which is preliminary data.</text>
</comment>
<feature type="compositionally biased region" description="Low complexity" evidence="2">
    <location>
        <begin position="744"/>
        <end position="765"/>
    </location>
</feature>
<feature type="compositionally biased region" description="Low complexity" evidence="2">
    <location>
        <begin position="931"/>
        <end position="951"/>
    </location>
</feature>
<feature type="compositionally biased region" description="Low complexity" evidence="2">
    <location>
        <begin position="850"/>
        <end position="861"/>
    </location>
</feature>
<feature type="region of interest" description="Disordered" evidence="2">
    <location>
        <begin position="718"/>
        <end position="864"/>
    </location>
</feature>